<dbReference type="GeneID" id="63742339"/>
<evidence type="ECO:0000313" key="2">
    <source>
        <dbReference type="EMBL" id="KHN94248.1"/>
    </source>
</evidence>
<keyword evidence="3" id="KW-1185">Reference proteome</keyword>
<protein>
    <submittedName>
        <fullName evidence="2">Uncharacterized protein</fullName>
    </submittedName>
</protein>
<organism evidence="2 3">
    <name type="scientific">Metarhizium album (strain ARSEF 1941)</name>
    <dbReference type="NCBI Taxonomy" id="1081103"/>
    <lineage>
        <taxon>Eukaryota</taxon>
        <taxon>Fungi</taxon>
        <taxon>Dikarya</taxon>
        <taxon>Ascomycota</taxon>
        <taxon>Pezizomycotina</taxon>
        <taxon>Sordariomycetes</taxon>
        <taxon>Hypocreomycetidae</taxon>
        <taxon>Hypocreales</taxon>
        <taxon>Clavicipitaceae</taxon>
        <taxon>Metarhizium</taxon>
    </lineage>
</organism>
<dbReference type="HOGENOM" id="CLU_1015928_0_0_1"/>
<name>A0A0B2WK25_METAS</name>
<sequence length="274" mass="29743">MAAGDQPRSGAVGAKLPRASDWTPTDQTSVTPSHFHFQVPQTPHARTRSHTLAHARTLCGCGGTREPEAFWTPSSGKARPARVHDVYDERSQPVANGNDAHKRRAIWAEHSAAPDATDADPDTAPIPIQCPAVPFSIVLDSWWCTGGTAWWHGHRPRQRDGHWAKRNSNQGNKRNGEQFVSVASLYWCGNAYSSGTRRSAQRLSAFAGPELRTPEIDMALRCRPQSQTPSGLCSGKQREFLAGTTDPIAAVPKLPVTDAAETEIRGTSTSGHDV</sequence>
<dbReference type="RefSeq" id="XP_040675314.1">
    <property type="nucleotide sequence ID" value="XM_040826682.1"/>
</dbReference>
<reference evidence="2 3" key="1">
    <citation type="journal article" date="2014" name="Proc. Natl. Acad. Sci. U.S.A.">
        <title>Trajectory and genomic determinants of fungal-pathogen speciation and host adaptation.</title>
        <authorList>
            <person name="Hu X."/>
            <person name="Xiao G."/>
            <person name="Zheng P."/>
            <person name="Shang Y."/>
            <person name="Su Y."/>
            <person name="Zhang X."/>
            <person name="Liu X."/>
            <person name="Zhan S."/>
            <person name="St Leger R.J."/>
            <person name="Wang C."/>
        </authorList>
    </citation>
    <scope>NUCLEOTIDE SEQUENCE [LARGE SCALE GENOMIC DNA]</scope>
    <source>
        <strain evidence="2 3">ARSEF 1941</strain>
    </source>
</reference>
<feature type="region of interest" description="Disordered" evidence="1">
    <location>
        <begin position="1"/>
        <end position="31"/>
    </location>
</feature>
<feature type="region of interest" description="Disordered" evidence="1">
    <location>
        <begin position="154"/>
        <end position="175"/>
    </location>
</feature>
<comment type="caution">
    <text evidence="2">The sequence shown here is derived from an EMBL/GenBank/DDBJ whole genome shotgun (WGS) entry which is preliminary data.</text>
</comment>
<proteinExistence type="predicted"/>
<dbReference type="EMBL" id="AZHE01000038">
    <property type="protein sequence ID" value="KHN94248.1"/>
    <property type="molecule type" value="Genomic_DNA"/>
</dbReference>
<feature type="compositionally biased region" description="Polar residues" evidence="1">
    <location>
        <begin position="22"/>
        <end position="31"/>
    </location>
</feature>
<evidence type="ECO:0000313" key="3">
    <source>
        <dbReference type="Proteomes" id="UP000030816"/>
    </source>
</evidence>
<dbReference type="Proteomes" id="UP000030816">
    <property type="component" value="Unassembled WGS sequence"/>
</dbReference>
<gene>
    <name evidence="2" type="ORF">MAM_07884</name>
</gene>
<dbReference type="AlphaFoldDB" id="A0A0B2WK25"/>
<evidence type="ECO:0000256" key="1">
    <source>
        <dbReference type="SAM" id="MobiDB-lite"/>
    </source>
</evidence>
<accession>A0A0B2WK25</accession>